<dbReference type="EMBL" id="LHPG02000010">
    <property type="protein sequence ID" value="PRW50992.1"/>
    <property type="molecule type" value="Genomic_DNA"/>
</dbReference>
<evidence type="ECO:0000256" key="1">
    <source>
        <dbReference type="ARBA" id="ARBA00004430"/>
    </source>
</evidence>
<dbReference type="InterPro" id="IPR032675">
    <property type="entry name" value="LRR_dom_sf"/>
</dbReference>
<accession>A0A2P6TNT8</accession>
<evidence type="ECO:0000313" key="3">
    <source>
        <dbReference type="Proteomes" id="UP000239899"/>
    </source>
</evidence>
<sequence length="267" mass="28301">MPARTPGLDSLPDELLGHCLGFLAPQGESRAIGPVAPTAAAAASLTLAGDQAYEFAAALDGGVELGGMLCRDCKLWDSPDVDEAAFPLTLMLDGRGSIESFATLLAAAVPPSLTLHALVLYGMDFTAAALQGCTQLATLRTPLLDSEPHDPADVGALLGCCVGLTALRVYGDSPDQLEALVAQPPPQLRSLELCDARALPPQLALLTSLECLDCTWSFTVELSLEDVELLSRLPQLRTLRLSQHTNERSAARVLRALRRRLPSLEVL</sequence>
<dbReference type="SUPFAM" id="SSF52047">
    <property type="entry name" value="RNI-like"/>
    <property type="match status" value="1"/>
</dbReference>
<evidence type="ECO:0000313" key="2">
    <source>
        <dbReference type="EMBL" id="PRW50992.1"/>
    </source>
</evidence>
<dbReference type="Gene3D" id="3.80.10.10">
    <property type="entry name" value="Ribonuclease Inhibitor"/>
    <property type="match status" value="1"/>
</dbReference>
<comment type="caution">
    <text evidence="2">The sequence shown here is derived from an EMBL/GenBank/DDBJ whole genome shotgun (WGS) entry which is preliminary data.</text>
</comment>
<gene>
    <name evidence="2" type="ORF">C2E21_5416</name>
</gene>
<keyword evidence="3" id="KW-1185">Reference proteome</keyword>
<reference evidence="2 3" key="1">
    <citation type="journal article" date="2018" name="Plant J.">
        <title>Genome sequences of Chlorella sorokiniana UTEX 1602 and Micractinium conductrix SAG 241.80: implications to maltose excretion by a green alga.</title>
        <authorList>
            <person name="Arriola M.B."/>
            <person name="Velmurugan N."/>
            <person name="Zhang Y."/>
            <person name="Plunkett M.H."/>
            <person name="Hondzo H."/>
            <person name="Barney B.M."/>
        </authorList>
    </citation>
    <scope>NUCLEOTIDE SEQUENCE [LARGE SCALE GENOMIC DNA]</scope>
    <source>
        <strain evidence="3">UTEX 1602</strain>
    </source>
</reference>
<proteinExistence type="predicted"/>
<dbReference type="GO" id="GO:0005930">
    <property type="term" value="C:axoneme"/>
    <property type="evidence" value="ECO:0007669"/>
    <property type="project" value="UniProtKB-SubCell"/>
</dbReference>
<dbReference type="Proteomes" id="UP000239899">
    <property type="component" value="Unassembled WGS sequence"/>
</dbReference>
<name>A0A2P6TNT8_CHLSO</name>
<protein>
    <submittedName>
        <fullName evidence="2">FHA domain-containing isoform A</fullName>
    </submittedName>
</protein>
<dbReference type="AlphaFoldDB" id="A0A2P6TNT8"/>
<comment type="subcellular location">
    <subcellularLocation>
        <location evidence="1">Cytoplasm</location>
        <location evidence="1">Cytoskeleton</location>
        <location evidence="1">Cilium axoneme</location>
    </subcellularLocation>
</comment>
<organism evidence="2 3">
    <name type="scientific">Chlorella sorokiniana</name>
    <name type="common">Freshwater green alga</name>
    <dbReference type="NCBI Taxonomy" id="3076"/>
    <lineage>
        <taxon>Eukaryota</taxon>
        <taxon>Viridiplantae</taxon>
        <taxon>Chlorophyta</taxon>
        <taxon>core chlorophytes</taxon>
        <taxon>Trebouxiophyceae</taxon>
        <taxon>Chlorellales</taxon>
        <taxon>Chlorellaceae</taxon>
        <taxon>Chlorella clade</taxon>
        <taxon>Chlorella</taxon>
    </lineage>
</organism>